<organism evidence="4 5">
    <name type="scientific">Stachybotrys elegans</name>
    <dbReference type="NCBI Taxonomy" id="80388"/>
    <lineage>
        <taxon>Eukaryota</taxon>
        <taxon>Fungi</taxon>
        <taxon>Dikarya</taxon>
        <taxon>Ascomycota</taxon>
        <taxon>Pezizomycotina</taxon>
        <taxon>Sordariomycetes</taxon>
        <taxon>Hypocreomycetidae</taxon>
        <taxon>Hypocreales</taxon>
        <taxon>Stachybotryaceae</taxon>
        <taxon>Stachybotrys</taxon>
    </lineage>
</organism>
<name>A0A8K0SUL9_9HYPO</name>
<dbReference type="InterPro" id="IPR036788">
    <property type="entry name" value="T_IF-3_C_sf"/>
</dbReference>
<evidence type="ECO:0000313" key="4">
    <source>
        <dbReference type="EMBL" id="KAH7318123.1"/>
    </source>
</evidence>
<dbReference type="GO" id="GO:0032790">
    <property type="term" value="P:ribosome disassembly"/>
    <property type="evidence" value="ECO:0007669"/>
    <property type="project" value="TreeGrafter"/>
</dbReference>
<comment type="caution">
    <text evidence="4">The sequence shown here is derived from an EMBL/GenBank/DDBJ whole genome shotgun (WGS) entry which is preliminary data.</text>
</comment>
<comment type="similarity">
    <text evidence="1">Belongs to the IF-3 family.</text>
</comment>
<evidence type="ECO:0000256" key="1">
    <source>
        <dbReference type="ARBA" id="ARBA00005439"/>
    </source>
</evidence>
<evidence type="ECO:0000313" key="5">
    <source>
        <dbReference type="Proteomes" id="UP000813444"/>
    </source>
</evidence>
<dbReference type="InterPro" id="IPR001288">
    <property type="entry name" value="Translation_initiation_fac_3"/>
</dbReference>
<dbReference type="GO" id="GO:0003743">
    <property type="term" value="F:translation initiation factor activity"/>
    <property type="evidence" value="ECO:0007669"/>
    <property type="project" value="UniProtKB-KW"/>
</dbReference>
<protein>
    <recommendedName>
        <fullName evidence="6">Translation initiation factor 3 N-terminal domain-containing protein</fullName>
    </recommendedName>
</protein>
<dbReference type="GO" id="GO:0070124">
    <property type="term" value="P:mitochondrial translational initiation"/>
    <property type="evidence" value="ECO:0007669"/>
    <property type="project" value="TreeGrafter"/>
</dbReference>
<dbReference type="SUPFAM" id="SSF55200">
    <property type="entry name" value="Translation initiation factor IF3, C-terminal domain"/>
    <property type="match status" value="1"/>
</dbReference>
<keyword evidence="5" id="KW-1185">Reference proteome</keyword>
<dbReference type="GO" id="GO:0005739">
    <property type="term" value="C:mitochondrion"/>
    <property type="evidence" value="ECO:0007669"/>
    <property type="project" value="TreeGrafter"/>
</dbReference>
<proteinExistence type="inferred from homology"/>
<evidence type="ECO:0008006" key="6">
    <source>
        <dbReference type="Google" id="ProtNLM"/>
    </source>
</evidence>
<dbReference type="EMBL" id="JAGPNK010000007">
    <property type="protein sequence ID" value="KAH7318123.1"/>
    <property type="molecule type" value="Genomic_DNA"/>
</dbReference>
<sequence>MKAARCLFNSRSALYRVFVSPAGLLEVPVSRAAFTLTQRSLLVSQPRFLTTTSPRERNAKIGKLAVEATEDDGKEEENLKYDRRYTTAATIKKANRDRMPQDHEITDPKIMVIDNGPPEGPLNTRFVLSKLTADESLRMLEPYKPADRKKGTRETLALCKIVNKREEYAHKQQVKATKQAQAKAKTKAMELTWAIGSHDLTTKMRQVAGFLDKGSKVDLTVARKKRSKTQVSPAEAEAILAKIREELLVTGVREHRPAEGVVGQTMRLYFEGTKKT</sequence>
<keyword evidence="3" id="KW-0648">Protein biosynthesis</keyword>
<dbReference type="PANTHER" id="PTHR10938">
    <property type="entry name" value="TRANSLATION INITIATION FACTOR IF-3"/>
    <property type="match status" value="1"/>
</dbReference>
<dbReference type="PANTHER" id="PTHR10938:SF0">
    <property type="entry name" value="TRANSLATION INITIATION FACTOR IF-3, MITOCHONDRIAL"/>
    <property type="match status" value="1"/>
</dbReference>
<dbReference type="OrthoDB" id="21573at2759"/>
<reference evidence="4" key="1">
    <citation type="journal article" date="2021" name="Nat. Commun.">
        <title>Genetic determinants of endophytism in the Arabidopsis root mycobiome.</title>
        <authorList>
            <person name="Mesny F."/>
            <person name="Miyauchi S."/>
            <person name="Thiergart T."/>
            <person name="Pickel B."/>
            <person name="Atanasova L."/>
            <person name="Karlsson M."/>
            <person name="Huettel B."/>
            <person name="Barry K.W."/>
            <person name="Haridas S."/>
            <person name="Chen C."/>
            <person name="Bauer D."/>
            <person name="Andreopoulos W."/>
            <person name="Pangilinan J."/>
            <person name="LaButti K."/>
            <person name="Riley R."/>
            <person name="Lipzen A."/>
            <person name="Clum A."/>
            <person name="Drula E."/>
            <person name="Henrissat B."/>
            <person name="Kohler A."/>
            <person name="Grigoriev I.V."/>
            <person name="Martin F.M."/>
            <person name="Hacquard S."/>
        </authorList>
    </citation>
    <scope>NUCLEOTIDE SEQUENCE</scope>
    <source>
        <strain evidence="4">MPI-CAGE-CH-0235</strain>
    </source>
</reference>
<dbReference type="Proteomes" id="UP000813444">
    <property type="component" value="Unassembled WGS sequence"/>
</dbReference>
<dbReference type="Gene3D" id="3.30.110.10">
    <property type="entry name" value="Translation initiation factor 3 (IF-3), C-terminal domain"/>
    <property type="match status" value="1"/>
</dbReference>
<keyword evidence="2" id="KW-0396">Initiation factor</keyword>
<evidence type="ECO:0000256" key="3">
    <source>
        <dbReference type="ARBA" id="ARBA00022917"/>
    </source>
</evidence>
<gene>
    <name evidence="4" type="ORF">B0I35DRAFT_431368</name>
</gene>
<accession>A0A8K0SUL9</accession>
<dbReference type="AlphaFoldDB" id="A0A8K0SUL9"/>
<dbReference type="GO" id="GO:0043022">
    <property type="term" value="F:ribosome binding"/>
    <property type="evidence" value="ECO:0007669"/>
    <property type="project" value="TreeGrafter"/>
</dbReference>
<evidence type="ECO:0000256" key="2">
    <source>
        <dbReference type="ARBA" id="ARBA00022540"/>
    </source>
</evidence>